<keyword evidence="6 7" id="KW-0315">Glutamine amidotransferase</keyword>
<dbReference type="Gene3D" id="3.40.50.880">
    <property type="match status" value="1"/>
</dbReference>
<comment type="function">
    <text evidence="7">Catalyzes the ATP-dependent amidation of the two carboxylate groups at positions a and c of cobyrinate, using either L-glutamine or ammonia as the nitrogen source.</text>
</comment>
<evidence type="ECO:0000256" key="5">
    <source>
        <dbReference type="ARBA" id="ARBA00022842"/>
    </source>
</evidence>
<evidence type="ECO:0000259" key="8">
    <source>
        <dbReference type="Pfam" id="PF01656"/>
    </source>
</evidence>
<evidence type="ECO:0000256" key="3">
    <source>
        <dbReference type="ARBA" id="ARBA00022741"/>
    </source>
</evidence>
<comment type="cofactor">
    <cofactor evidence="1 7">
        <name>Mg(2+)</name>
        <dbReference type="ChEBI" id="CHEBI:18420"/>
    </cofactor>
</comment>
<dbReference type="InterPro" id="IPR029062">
    <property type="entry name" value="Class_I_gatase-like"/>
</dbReference>
<organism evidence="10 11">
    <name type="scientific">Candidatus Mediterraneibacter quadrami</name>
    <dbReference type="NCBI Taxonomy" id="2838684"/>
    <lineage>
        <taxon>Bacteria</taxon>
        <taxon>Bacillati</taxon>
        <taxon>Bacillota</taxon>
        <taxon>Clostridia</taxon>
        <taxon>Lachnospirales</taxon>
        <taxon>Lachnospiraceae</taxon>
        <taxon>Mediterraneibacter</taxon>
    </lineage>
</organism>
<keyword evidence="3 7" id="KW-0547">Nucleotide-binding</keyword>
<dbReference type="InterPro" id="IPR011698">
    <property type="entry name" value="GATase_3"/>
</dbReference>
<comment type="miscellaneous">
    <text evidence="7">The a and c carboxylates of cobyrinate are activated for nucleophilic attack via formation of a phosphorylated intermediate by ATP. CbiA catalyzes first the amidation of the c-carboxylate, and then that of the a-carboxylate.</text>
</comment>
<dbReference type="InterPro" id="IPR002586">
    <property type="entry name" value="CobQ/CobB/MinD/ParA_Nub-bd_dom"/>
</dbReference>
<dbReference type="GO" id="GO:0042242">
    <property type="term" value="F:cobyrinic acid a,c-diamide synthase activity"/>
    <property type="evidence" value="ECO:0007669"/>
    <property type="project" value="UniProtKB-UniRule"/>
</dbReference>
<comment type="domain">
    <text evidence="7">Comprises of two domains. The C-terminal domain contains the binding site for glutamine and catalyzes the hydrolysis of this substrate to glutamate and ammonia. The N-terminal domain is anticipated to bind ATP and cobyrinate and catalyzes the ultimate synthesis of the diamide product. The ammonia produced via the glutaminase domain is probably translocated to the adjacent domain via a molecular tunnel, where it reacts with an activated intermediate.</text>
</comment>
<dbReference type="Pfam" id="PF01656">
    <property type="entry name" value="CbiA"/>
    <property type="match status" value="1"/>
</dbReference>
<dbReference type="HAMAP" id="MF_00027">
    <property type="entry name" value="CobB_CbiA"/>
    <property type="match status" value="1"/>
</dbReference>
<dbReference type="Proteomes" id="UP000823909">
    <property type="component" value="Unassembled WGS sequence"/>
</dbReference>
<dbReference type="SUPFAM" id="SSF52317">
    <property type="entry name" value="Class I glutamine amidotransferase-like"/>
    <property type="match status" value="1"/>
</dbReference>
<dbReference type="InterPro" id="IPR004484">
    <property type="entry name" value="CbiA/CobB_synth"/>
</dbReference>
<dbReference type="EC" id="6.3.5.11" evidence="7"/>
<dbReference type="NCBIfam" id="NF002204">
    <property type="entry name" value="PRK01077.1"/>
    <property type="match status" value="1"/>
</dbReference>
<dbReference type="InterPro" id="IPR027417">
    <property type="entry name" value="P-loop_NTPase"/>
</dbReference>
<keyword evidence="7" id="KW-0169">Cobalamin biosynthesis</keyword>
<evidence type="ECO:0000256" key="2">
    <source>
        <dbReference type="ARBA" id="ARBA00022598"/>
    </source>
</evidence>
<evidence type="ECO:0000259" key="9">
    <source>
        <dbReference type="Pfam" id="PF07685"/>
    </source>
</evidence>
<name>A0A9D2U5K3_9FIRM</name>
<dbReference type="PROSITE" id="PS51274">
    <property type="entry name" value="GATASE_COBBQ"/>
    <property type="match status" value="1"/>
</dbReference>
<keyword evidence="2 7" id="KW-0436">Ligase</keyword>
<dbReference type="EMBL" id="DWUU01000007">
    <property type="protein sequence ID" value="HJD41550.1"/>
    <property type="molecule type" value="Genomic_DNA"/>
</dbReference>
<comment type="catalytic activity">
    <reaction evidence="7">
        <text>cob(II)yrinate + 2 L-glutamine + 2 ATP + 2 H2O = cob(II)yrinate a,c diamide + 2 L-glutamate + 2 ADP + 2 phosphate + 2 H(+)</text>
        <dbReference type="Rhea" id="RHEA:26289"/>
        <dbReference type="ChEBI" id="CHEBI:15377"/>
        <dbReference type="ChEBI" id="CHEBI:15378"/>
        <dbReference type="ChEBI" id="CHEBI:29985"/>
        <dbReference type="ChEBI" id="CHEBI:30616"/>
        <dbReference type="ChEBI" id="CHEBI:43474"/>
        <dbReference type="ChEBI" id="CHEBI:58359"/>
        <dbReference type="ChEBI" id="CHEBI:58537"/>
        <dbReference type="ChEBI" id="CHEBI:58894"/>
        <dbReference type="ChEBI" id="CHEBI:456216"/>
        <dbReference type="EC" id="6.3.5.11"/>
    </reaction>
</comment>
<dbReference type="PANTHER" id="PTHR43873:SF1">
    <property type="entry name" value="COBYRINATE A,C-DIAMIDE SYNTHASE"/>
    <property type="match status" value="1"/>
</dbReference>
<dbReference type="Pfam" id="PF07685">
    <property type="entry name" value="GATase_3"/>
    <property type="match status" value="1"/>
</dbReference>
<dbReference type="SUPFAM" id="SSF52540">
    <property type="entry name" value="P-loop containing nucleoside triphosphate hydrolases"/>
    <property type="match status" value="1"/>
</dbReference>
<accession>A0A9D2U5K3</accession>
<evidence type="ECO:0000313" key="11">
    <source>
        <dbReference type="Proteomes" id="UP000823909"/>
    </source>
</evidence>
<comment type="pathway">
    <text evidence="7">Cofactor biosynthesis; adenosylcobalamin biosynthesis; cob(II)yrinate a,c-diamide from sirohydrochlorin (anaerobic route): step 10/10.</text>
</comment>
<comment type="similarity">
    <text evidence="7">Belongs to the CobB/CbiA family.</text>
</comment>
<reference evidence="10" key="1">
    <citation type="journal article" date="2021" name="PeerJ">
        <title>Extensive microbial diversity within the chicken gut microbiome revealed by metagenomics and culture.</title>
        <authorList>
            <person name="Gilroy R."/>
            <person name="Ravi A."/>
            <person name="Getino M."/>
            <person name="Pursley I."/>
            <person name="Horton D.L."/>
            <person name="Alikhan N.F."/>
            <person name="Baker D."/>
            <person name="Gharbi K."/>
            <person name="Hall N."/>
            <person name="Watson M."/>
            <person name="Adriaenssens E.M."/>
            <person name="Foster-Nyarko E."/>
            <person name="Jarju S."/>
            <person name="Secka A."/>
            <person name="Antonio M."/>
            <person name="Oren A."/>
            <person name="Chaudhuri R.R."/>
            <person name="La Ragione R."/>
            <person name="Hildebrand F."/>
            <person name="Pallen M.J."/>
        </authorList>
    </citation>
    <scope>NUCLEOTIDE SEQUENCE</scope>
    <source>
        <strain evidence="10">ChiBcec15-3976</strain>
    </source>
</reference>
<feature type="active site" description="Nucleophile" evidence="7">
    <location>
        <position position="341"/>
    </location>
</feature>
<dbReference type="PANTHER" id="PTHR43873">
    <property type="entry name" value="COBYRINATE A,C-DIAMIDE SYNTHASE"/>
    <property type="match status" value="1"/>
</dbReference>
<keyword evidence="4 7" id="KW-0067">ATP-binding</keyword>
<dbReference type="GO" id="GO:0005524">
    <property type="term" value="F:ATP binding"/>
    <property type="evidence" value="ECO:0007669"/>
    <property type="project" value="UniProtKB-UniRule"/>
</dbReference>
<evidence type="ECO:0000256" key="1">
    <source>
        <dbReference type="ARBA" id="ARBA00001946"/>
    </source>
</evidence>
<sequence length="476" mass="52323">MHIPRILIAAPASGSGKTAVTCALLAALKARGLCVRACKCGPDYIDPMFHREAAGVDSRNLDLFFSGKDGIRDELSRHGADADLVVAEGVMGYYDGRAVGTEEGSSYDVARTLEMPVLLVVNGRGAALSLAALVSGMAAFRPDSNIRGILLNRVSEMLYPRLKEMLEKELGRSGLDIPVLGYIPEDEAFRLESRHLGLVTPQELAGLKSQIRKGAQILSESVELDRIFEIAGQVPDLKEEGVQAVRPDHGAPAGTIRIGIAQDEAFCFYYRANLEFLEELGCELVPFSPLRDRQLPADIGGLILGGGYPELYAERLSKNRELREEIRRLIVEEDIPCLAECGGFMYLHEEIEDGGGNRYPMAGVIRGRTYPAGKLVRFGYIDLQISEESSTYLYAGEGIRGHEFHYWDSTDSGTSCTAAKPDGRRSWSCIHAKGNLFAGYPHLYLPSMPEFARRFVRQCRAWERRGCAGNEKKAGN</sequence>
<dbReference type="NCBIfam" id="TIGR00379">
    <property type="entry name" value="cobB"/>
    <property type="match status" value="1"/>
</dbReference>
<dbReference type="GO" id="GO:0009236">
    <property type="term" value="P:cobalamin biosynthetic process"/>
    <property type="evidence" value="ECO:0007669"/>
    <property type="project" value="UniProtKB-UniRule"/>
</dbReference>
<protein>
    <recommendedName>
        <fullName evidence="7">Cobyrinate a,c-diamide synthase</fullName>
        <ecNumber evidence="7">6.3.5.11</ecNumber>
    </recommendedName>
    <alternativeName>
        <fullName evidence="7">Cobyrinic acid a,c-diamide synthetase</fullName>
    </alternativeName>
</protein>
<evidence type="ECO:0000256" key="7">
    <source>
        <dbReference type="HAMAP-Rule" id="MF_00027"/>
    </source>
</evidence>
<gene>
    <name evidence="7" type="primary">cbiA</name>
    <name evidence="10" type="ORF">H9910_00860</name>
</gene>
<dbReference type="Gene3D" id="3.40.50.300">
    <property type="entry name" value="P-loop containing nucleotide triphosphate hydrolases"/>
    <property type="match status" value="1"/>
</dbReference>
<evidence type="ECO:0000256" key="4">
    <source>
        <dbReference type="ARBA" id="ARBA00022840"/>
    </source>
</evidence>
<reference evidence="10" key="2">
    <citation type="submission" date="2021-04" db="EMBL/GenBank/DDBJ databases">
        <authorList>
            <person name="Gilroy R."/>
        </authorList>
    </citation>
    <scope>NUCLEOTIDE SEQUENCE</scope>
    <source>
        <strain evidence="10">ChiBcec15-3976</strain>
    </source>
</reference>
<comment type="caution">
    <text evidence="10">The sequence shown here is derived from an EMBL/GenBank/DDBJ whole genome shotgun (WGS) entry which is preliminary data.</text>
</comment>
<proteinExistence type="inferred from homology"/>
<feature type="domain" description="CobQ/CobB/MinD/ParA nucleotide binding" evidence="8">
    <location>
        <begin position="6"/>
        <end position="196"/>
    </location>
</feature>
<dbReference type="CDD" id="cd05388">
    <property type="entry name" value="CobB_N"/>
    <property type="match status" value="1"/>
</dbReference>
<dbReference type="AlphaFoldDB" id="A0A9D2U5K3"/>
<feature type="domain" description="CobB/CobQ-like glutamine amidotransferase" evidence="9">
    <location>
        <begin position="257"/>
        <end position="445"/>
    </location>
</feature>
<keyword evidence="5 7" id="KW-0460">Magnesium</keyword>
<evidence type="ECO:0000313" key="10">
    <source>
        <dbReference type="EMBL" id="HJD41550.1"/>
    </source>
</evidence>
<evidence type="ECO:0000256" key="6">
    <source>
        <dbReference type="ARBA" id="ARBA00022962"/>
    </source>
</evidence>
<feature type="site" description="Increases nucleophilicity of active site Cys" evidence="7">
    <location>
        <position position="442"/>
    </location>
</feature>